<comment type="similarity">
    <text evidence="1">Belongs to the LysR transcriptional regulatory family.</text>
</comment>
<evidence type="ECO:0000313" key="8">
    <source>
        <dbReference type="Proteomes" id="UP001352533"/>
    </source>
</evidence>
<dbReference type="InterPro" id="IPR036388">
    <property type="entry name" value="WH-like_DNA-bd_sf"/>
</dbReference>
<feature type="domain" description="HTH lysR-type" evidence="6">
    <location>
        <begin position="1"/>
        <end position="59"/>
    </location>
</feature>
<comment type="caution">
    <text evidence="7">The sequence shown here is derived from an EMBL/GenBank/DDBJ whole genome shotgun (WGS) entry which is preliminary data.</text>
</comment>
<evidence type="ECO:0000313" key="7">
    <source>
        <dbReference type="EMBL" id="MEE6112050.1"/>
    </source>
</evidence>
<sequence>MDRLTAIKVFLEAAHTRSFTATAEHLSISRPMVTRYIGLMENWLNARLFHRTTRYITLTEAGEKAQQYCEQLLTLSEELEDALSNQQNELQGTLRLTSSISFGATHLMKAINEFQQHYPKLNIFLNLSEDSLNLVEQGIDLAIRISNNPDPILISRPLGKCHSILVASTQYIAQYGKPKSPDELLQHRYLAHSKLNRAELRLHQGEQQAHLSLTNRLSANDANALLNAVLNNAGIAMLPRYLTNELIERGELCVILPDWELPVLTIYGLYSSRDKLPRQTRLFLDFLVEQFKDKNW</sequence>
<keyword evidence="5" id="KW-0175">Coiled coil</keyword>
<dbReference type="Gene3D" id="3.40.190.290">
    <property type="match status" value="1"/>
</dbReference>
<dbReference type="Proteomes" id="UP001352533">
    <property type="component" value="Unassembled WGS sequence"/>
</dbReference>
<proteinExistence type="inferred from homology"/>
<dbReference type="SUPFAM" id="SSF46785">
    <property type="entry name" value="Winged helix' DNA-binding domain"/>
    <property type="match status" value="1"/>
</dbReference>
<dbReference type="PANTHER" id="PTHR30537">
    <property type="entry name" value="HTH-TYPE TRANSCRIPTIONAL REGULATOR"/>
    <property type="match status" value="1"/>
</dbReference>
<keyword evidence="4" id="KW-0804">Transcription</keyword>
<evidence type="ECO:0000256" key="3">
    <source>
        <dbReference type="ARBA" id="ARBA00023125"/>
    </source>
</evidence>
<evidence type="ECO:0000256" key="4">
    <source>
        <dbReference type="ARBA" id="ARBA00023163"/>
    </source>
</evidence>
<keyword evidence="3" id="KW-0238">DNA-binding</keyword>
<evidence type="ECO:0000256" key="1">
    <source>
        <dbReference type="ARBA" id="ARBA00009437"/>
    </source>
</evidence>
<accession>A0ABU7QND3</accession>
<dbReference type="RefSeq" id="WP_194750532.1">
    <property type="nucleotide sequence ID" value="NZ_JACEWB010000003.1"/>
</dbReference>
<gene>
    <name evidence="7" type="ORF">M5S25_02345</name>
</gene>
<dbReference type="Pfam" id="PF03466">
    <property type="entry name" value="LysR_substrate"/>
    <property type="match status" value="1"/>
</dbReference>
<name>A0ABU7QND3_AVIPA</name>
<dbReference type="Pfam" id="PF00126">
    <property type="entry name" value="HTH_1"/>
    <property type="match status" value="1"/>
</dbReference>
<evidence type="ECO:0000256" key="5">
    <source>
        <dbReference type="SAM" id="Coils"/>
    </source>
</evidence>
<keyword evidence="8" id="KW-1185">Reference proteome</keyword>
<dbReference type="EMBL" id="JAMDKS010000003">
    <property type="protein sequence ID" value="MEE6112050.1"/>
    <property type="molecule type" value="Genomic_DNA"/>
</dbReference>
<dbReference type="SUPFAM" id="SSF53850">
    <property type="entry name" value="Periplasmic binding protein-like II"/>
    <property type="match status" value="1"/>
</dbReference>
<dbReference type="InterPro" id="IPR005119">
    <property type="entry name" value="LysR_subst-bd"/>
</dbReference>
<dbReference type="PANTHER" id="PTHR30537:SF35">
    <property type="entry name" value="TRANSCRIPTIONAL REGULATORY PROTEIN"/>
    <property type="match status" value="1"/>
</dbReference>
<dbReference type="PROSITE" id="PS50931">
    <property type="entry name" value="HTH_LYSR"/>
    <property type="match status" value="1"/>
</dbReference>
<dbReference type="Gene3D" id="1.10.10.10">
    <property type="entry name" value="Winged helix-like DNA-binding domain superfamily/Winged helix DNA-binding domain"/>
    <property type="match status" value="1"/>
</dbReference>
<dbReference type="InterPro" id="IPR036390">
    <property type="entry name" value="WH_DNA-bd_sf"/>
</dbReference>
<dbReference type="InterPro" id="IPR058163">
    <property type="entry name" value="LysR-type_TF_proteobact-type"/>
</dbReference>
<reference evidence="7 8" key="1">
    <citation type="journal article" date="2022" name="Front. Microbiol.">
        <title>Commensal bacteria contribute to the growth of multidrug-resistant Avibacterium paragallinarum in chickens.</title>
        <authorList>
            <person name="Zhu J."/>
            <person name="Chen Y."/>
            <person name="Wu Y."/>
            <person name="Wang Y."/>
            <person name="Zhu K."/>
        </authorList>
    </citation>
    <scope>NUCLEOTIDE SEQUENCE [LARGE SCALE GENOMIC DNA]</scope>
    <source>
        <strain evidence="7 8">AV12</strain>
    </source>
</reference>
<protein>
    <submittedName>
        <fullName evidence="7">LysR substrate-binding domain-containing protein</fullName>
    </submittedName>
</protein>
<evidence type="ECO:0000256" key="2">
    <source>
        <dbReference type="ARBA" id="ARBA00023015"/>
    </source>
</evidence>
<feature type="coiled-coil region" evidence="5">
    <location>
        <begin position="65"/>
        <end position="96"/>
    </location>
</feature>
<evidence type="ECO:0000259" key="6">
    <source>
        <dbReference type="PROSITE" id="PS50931"/>
    </source>
</evidence>
<dbReference type="InterPro" id="IPR000847">
    <property type="entry name" value="LysR_HTH_N"/>
</dbReference>
<organism evidence="7 8">
    <name type="scientific">Avibacterium paragallinarum</name>
    <name type="common">Haemophilus gallinarum</name>
    <dbReference type="NCBI Taxonomy" id="728"/>
    <lineage>
        <taxon>Bacteria</taxon>
        <taxon>Pseudomonadati</taxon>
        <taxon>Pseudomonadota</taxon>
        <taxon>Gammaproteobacteria</taxon>
        <taxon>Pasteurellales</taxon>
        <taxon>Pasteurellaceae</taxon>
        <taxon>Avibacterium</taxon>
    </lineage>
</organism>
<dbReference type="CDD" id="cd08422">
    <property type="entry name" value="PBP2_CrgA_like"/>
    <property type="match status" value="1"/>
</dbReference>
<keyword evidence="2" id="KW-0805">Transcription regulation</keyword>